<keyword evidence="9" id="KW-1185">Reference proteome</keyword>
<evidence type="ECO:0000313" key="9">
    <source>
        <dbReference type="Proteomes" id="UP000295578"/>
    </source>
</evidence>
<dbReference type="InterPro" id="IPR008271">
    <property type="entry name" value="Ser/Thr_kinase_AS"/>
</dbReference>
<dbReference type="SMART" id="SM00220">
    <property type="entry name" value="S_TKc"/>
    <property type="match status" value="1"/>
</dbReference>
<keyword evidence="4 5" id="KW-0067">ATP-binding</keyword>
<dbReference type="OrthoDB" id="3915799at2"/>
<proteinExistence type="predicted"/>
<dbReference type="InterPro" id="IPR000719">
    <property type="entry name" value="Prot_kinase_dom"/>
</dbReference>
<feature type="binding site" evidence="5">
    <location>
        <position position="122"/>
    </location>
    <ligand>
        <name>ATP</name>
        <dbReference type="ChEBI" id="CHEBI:30616"/>
    </ligand>
</feature>
<dbReference type="PROSITE" id="PS00107">
    <property type="entry name" value="PROTEIN_KINASE_ATP"/>
    <property type="match status" value="1"/>
</dbReference>
<evidence type="ECO:0000256" key="2">
    <source>
        <dbReference type="ARBA" id="ARBA00022741"/>
    </source>
</evidence>
<reference evidence="8 9" key="1">
    <citation type="submission" date="2019-03" db="EMBL/GenBank/DDBJ databases">
        <title>Draft genome sequences of novel Actinobacteria.</title>
        <authorList>
            <person name="Sahin N."/>
            <person name="Ay H."/>
            <person name="Saygin H."/>
        </authorList>
    </citation>
    <scope>NUCLEOTIDE SEQUENCE [LARGE SCALE GENOMIC DNA]</scope>
    <source>
        <strain evidence="8 9">DSM 45941</strain>
    </source>
</reference>
<feature type="region of interest" description="Disordered" evidence="6">
    <location>
        <begin position="1"/>
        <end position="39"/>
    </location>
</feature>
<keyword evidence="3 8" id="KW-0418">Kinase</keyword>
<dbReference type="Proteomes" id="UP000295578">
    <property type="component" value="Unassembled WGS sequence"/>
</dbReference>
<feature type="region of interest" description="Disordered" evidence="6">
    <location>
        <begin position="374"/>
        <end position="401"/>
    </location>
</feature>
<keyword evidence="8" id="KW-0723">Serine/threonine-protein kinase</keyword>
<dbReference type="EMBL" id="SMKY01000087">
    <property type="protein sequence ID" value="TDD80735.1"/>
    <property type="molecule type" value="Genomic_DNA"/>
</dbReference>
<name>A0A4R5B605_9ACTN</name>
<dbReference type="PANTHER" id="PTHR43289:SF34">
    <property type="entry name" value="SERINE_THREONINE-PROTEIN KINASE YBDM-RELATED"/>
    <property type="match status" value="1"/>
</dbReference>
<dbReference type="GO" id="GO:0005524">
    <property type="term" value="F:ATP binding"/>
    <property type="evidence" value="ECO:0007669"/>
    <property type="project" value="UniProtKB-UniRule"/>
</dbReference>
<sequence length="419" mass="44958">MPTDQVTPPPTPLRPATMPRQEARLRAPSRTARPRHRTVTVRRPCENCAPASRAHLSWLPSRWSAGMTPVSAVLGRRVPMEPLEPSDPRTIGGIELHGRLGKGGMGEVYFGVTPDAEQVAVKVILDDMVGHDTVRERFDREVLAMGMVQGPRVAGLVAASEPGADSPWLAMEYVRGATLQDYLADHPALAAEMGAALGVMLAEALDDIHAARILHRDLKPGNILLGPDGPKVIDFGLVDLVEAEEGLTATGARLGTPRFMPPEQVESAKDLTPAADVYAMGATLLYALTGHHPYEQKNAHALYYAIASPDKEPDVSGLPAPLAPVIEAMLAHGPASRPTAAQASAEFRGVLAAAGLSVRDARVHFATLTYVERPDDPPSYIEPPRRPARPRHRERSTPRPVVASLADRLALAYAPGARL</sequence>
<dbReference type="GO" id="GO:0004674">
    <property type="term" value="F:protein serine/threonine kinase activity"/>
    <property type="evidence" value="ECO:0007669"/>
    <property type="project" value="UniProtKB-KW"/>
</dbReference>
<evidence type="ECO:0000256" key="1">
    <source>
        <dbReference type="ARBA" id="ARBA00022679"/>
    </source>
</evidence>
<dbReference type="Pfam" id="PF00069">
    <property type="entry name" value="Pkinase"/>
    <property type="match status" value="1"/>
</dbReference>
<organism evidence="8 9">
    <name type="scientific">Actinomadura darangshiensis</name>
    <dbReference type="NCBI Taxonomy" id="705336"/>
    <lineage>
        <taxon>Bacteria</taxon>
        <taxon>Bacillati</taxon>
        <taxon>Actinomycetota</taxon>
        <taxon>Actinomycetes</taxon>
        <taxon>Streptosporangiales</taxon>
        <taxon>Thermomonosporaceae</taxon>
        <taxon>Actinomadura</taxon>
    </lineage>
</organism>
<evidence type="ECO:0000259" key="7">
    <source>
        <dbReference type="PROSITE" id="PS50011"/>
    </source>
</evidence>
<keyword evidence="2 5" id="KW-0547">Nucleotide-binding</keyword>
<evidence type="ECO:0000256" key="3">
    <source>
        <dbReference type="ARBA" id="ARBA00022777"/>
    </source>
</evidence>
<feature type="domain" description="Protein kinase" evidence="7">
    <location>
        <begin position="94"/>
        <end position="351"/>
    </location>
</feature>
<dbReference type="Gene3D" id="3.30.200.20">
    <property type="entry name" value="Phosphorylase Kinase, domain 1"/>
    <property type="match status" value="1"/>
</dbReference>
<dbReference type="SUPFAM" id="SSF56112">
    <property type="entry name" value="Protein kinase-like (PK-like)"/>
    <property type="match status" value="1"/>
</dbReference>
<dbReference type="PANTHER" id="PTHR43289">
    <property type="entry name" value="MITOGEN-ACTIVATED PROTEIN KINASE KINASE KINASE 20-RELATED"/>
    <property type="match status" value="1"/>
</dbReference>
<protein>
    <submittedName>
        <fullName evidence="8">Serine/threonine protein kinase</fullName>
    </submittedName>
</protein>
<dbReference type="PROSITE" id="PS00108">
    <property type="entry name" value="PROTEIN_KINASE_ST"/>
    <property type="match status" value="1"/>
</dbReference>
<gene>
    <name evidence="8" type="ORF">E1293_20040</name>
</gene>
<evidence type="ECO:0000256" key="4">
    <source>
        <dbReference type="ARBA" id="ARBA00022840"/>
    </source>
</evidence>
<dbReference type="PROSITE" id="PS50011">
    <property type="entry name" value="PROTEIN_KINASE_DOM"/>
    <property type="match status" value="1"/>
</dbReference>
<evidence type="ECO:0000256" key="5">
    <source>
        <dbReference type="PROSITE-ProRule" id="PRU10141"/>
    </source>
</evidence>
<dbReference type="InterPro" id="IPR017441">
    <property type="entry name" value="Protein_kinase_ATP_BS"/>
</dbReference>
<keyword evidence="1" id="KW-0808">Transferase</keyword>
<evidence type="ECO:0000256" key="6">
    <source>
        <dbReference type="SAM" id="MobiDB-lite"/>
    </source>
</evidence>
<dbReference type="InterPro" id="IPR011009">
    <property type="entry name" value="Kinase-like_dom_sf"/>
</dbReference>
<comment type="caution">
    <text evidence="8">The sequence shown here is derived from an EMBL/GenBank/DDBJ whole genome shotgun (WGS) entry which is preliminary data.</text>
</comment>
<dbReference type="CDD" id="cd14014">
    <property type="entry name" value="STKc_PknB_like"/>
    <property type="match status" value="1"/>
</dbReference>
<dbReference type="AlphaFoldDB" id="A0A4R5B605"/>
<dbReference type="Gene3D" id="1.10.510.10">
    <property type="entry name" value="Transferase(Phosphotransferase) domain 1"/>
    <property type="match status" value="1"/>
</dbReference>
<evidence type="ECO:0000313" key="8">
    <source>
        <dbReference type="EMBL" id="TDD80735.1"/>
    </source>
</evidence>
<accession>A0A4R5B605</accession>